<gene>
    <name evidence="2" type="ORF">B4135_0693</name>
</gene>
<dbReference type="STRING" id="301148.B4135_0693"/>
<dbReference type="Pfam" id="PF13439">
    <property type="entry name" value="Glyco_transf_4"/>
    <property type="match status" value="1"/>
</dbReference>
<dbReference type="AlphaFoldDB" id="A0A150M5B0"/>
<evidence type="ECO:0000259" key="1">
    <source>
        <dbReference type="Pfam" id="PF13439"/>
    </source>
</evidence>
<reference evidence="2 3" key="1">
    <citation type="submission" date="2016-01" db="EMBL/GenBank/DDBJ databases">
        <title>Draft Genome Sequences of Seven Thermophilic Sporeformers Isolated from Foods.</title>
        <authorList>
            <person name="Berendsen E.M."/>
            <person name="Wells-Bennik M.H."/>
            <person name="Krawcyk A.O."/>
            <person name="De Jong A."/>
            <person name="Holsappel S."/>
            <person name="Eijlander R.T."/>
            <person name="Kuipers O.P."/>
        </authorList>
    </citation>
    <scope>NUCLEOTIDE SEQUENCE [LARGE SCALE GENOMIC DNA]</scope>
    <source>
        <strain evidence="2 3">B4135</strain>
    </source>
</reference>
<evidence type="ECO:0000313" key="3">
    <source>
        <dbReference type="Proteomes" id="UP000075683"/>
    </source>
</evidence>
<organism evidence="2 3">
    <name type="scientific">Caldibacillus debilis</name>
    <dbReference type="NCBI Taxonomy" id="301148"/>
    <lineage>
        <taxon>Bacteria</taxon>
        <taxon>Bacillati</taxon>
        <taxon>Bacillota</taxon>
        <taxon>Bacilli</taxon>
        <taxon>Bacillales</taxon>
        <taxon>Bacillaceae</taxon>
        <taxon>Caldibacillus</taxon>
    </lineage>
</organism>
<dbReference type="OrthoDB" id="9791827at2"/>
<dbReference type="InterPro" id="IPR028098">
    <property type="entry name" value="Glyco_trans_4-like_N"/>
</dbReference>
<dbReference type="Gene3D" id="3.40.50.2000">
    <property type="entry name" value="Glycogen Phosphorylase B"/>
    <property type="match status" value="1"/>
</dbReference>
<dbReference type="RefSeq" id="WP_082798475.1">
    <property type="nucleotide sequence ID" value="NZ_LQYT01000037.1"/>
</dbReference>
<sequence length="415" mass="48276">MRNILIVSYSFPPLNNIAARRFGEMYKYLKKSGWNPYILTTNSEGNLHIEVDESNIIRIGTHPQKGMEIKKDKSKSIIRKIKNNLGFNSRLIDRSLDWYKQVKKAIDHKDSPINKINFEVIIASYGPGAALFIGKYLSKKLRIPWIADFRDLAALFSDEYYKRNRLLTLIDYKIEEYLLKDIEAITTVSKTLAEILHQTYKKDSYVIYNGWDNIQQQNIIFNQYEKNYIYYAGRLYKHRMNSIYMIVNSLKYIKNLSFIIRSLGPKELNEELLEYIKRNNLEEKVLIMPPTSPQVVLEESSNSVANVVVEDLNEKIYWKKGTLTGKFLSLLPLTPPILAVARADSEIGEILSATNKGILCFNEEQIKNFLQKLQNKEFFPNTDEIIKYSKENQVRKLIGILNGILNKKLVKPDIK</sequence>
<feature type="domain" description="Glycosyltransferase subfamily 4-like N-terminal" evidence="1">
    <location>
        <begin position="19"/>
        <end position="212"/>
    </location>
</feature>
<proteinExistence type="predicted"/>
<protein>
    <recommendedName>
        <fullName evidence="1">Glycosyltransferase subfamily 4-like N-terminal domain-containing protein</fullName>
    </recommendedName>
</protein>
<name>A0A150M5B0_9BACI</name>
<dbReference type="Proteomes" id="UP000075683">
    <property type="component" value="Unassembled WGS sequence"/>
</dbReference>
<dbReference type="SUPFAM" id="SSF53756">
    <property type="entry name" value="UDP-Glycosyltransferase/glycogen phosphorylase"/>
    <property type="match status" value="1"/>
</dbReference>
<evidence type="ECO:0000313" key="2">
    <source>
        <dbReference type="EMBL" id="KYD19794.1"/>
    </source>
</evidence>
<accession>A0A150M5B0</accession>
<comment type="caution">
    <text evidence="2">The sequence shown here is derived from an EMBL/GenBank/DDBJ whole genome shotgun (WGS) entry which is preliminary data.</text>
</comment>
<dbReference type="EMBL" id="LQYT01000037">
    <property type="protein sequence ID" value="KYD19794.1"/>
    <property type="molecule type" value="Genomic_DNA"/>
</dbReference>